<dbReference type="RefSeq" id="XP_013264912.1">
    <property type="nucleotide sequence ID" value="XM_013409458.1"/>
</dbReference>
<feature type="domain" description="Amine oxidase" evidence="1">
    <location>
        <begin position="102"/>
        <end position="354"/>
    </location>
</feature>
<protein>
    <submittedName>
        <fullName evidence="2">N1-acetylpolyamine oxidase</fullName>
    </submittedName>
</protein>
<dbReference type="Gene3D" id="3.50.50.60">
    <property type="entry name" value="FAD/NAD(P)-binding domain"/>
    <property type="match status" value="1"/>
</dbReference>
<dbReference type="InterPro" id="IPR002937">
    <property type="entry name" value="Amino_oxidase"/>
</dbReference>
<dbReference type="PANTHER" id="PTHR10742:SF313">
    <property type="entry name" value="AMINE OXIDASE"/>
    <property type="match status" value="1"/>
</dbReference>
<dbReference type="VEuPathDB" id="FungiDB:A1O9_00294"/>
<dbReference type="PANTHER" id="PTHR10742">
    <property type="entry name" value="FLAVIN MONOAMINE OXIDASE"/>
    <property type="match status" value="1"/>
</dbReference>
<dbReference type="OrthoDB" id="7777654at2759"/>
<name>A0A072PRG8_9EURO</name>
<dbReference type="GeneID" id="25275246"/>
<dbReference type="SUPFAM" id="SSF54373">
    <property type="entry name" value="FAD-linked reductases, C-terminal domain"/>
    <property type="match status" value="1"/>
</dbReference>
<accession>A0A072PRG8</accession>
<gene>
    <name evidence="2" type="ORF">A1O9_00294</name>
</gene>
<dbReference type="GO" id="GO:0016491">
    <property type="term" value="F:oxidoreductase activity"/>
    <property type="evidence" value="ECO:0007669"/>
    <property type="project" value="InterPro"/>
</dbReference>
<dbReference type="Gene3D" id="3.90.660.10">
    <property type="match status" value="1"/>
</dbReference>
<reference evidence="2 3" key="1">
    <citation type="submission" date="2013-03" db="EMBL/GenBank/DDBJ databases">
        <title>The Genome Sequence of Exophiala aquamarina CBS 119918.</title>
        <authorList>
            <consortium name="The Broad Institute Genomics Platform"/>
            <person name="Cuomo C."/>
            <person name="de Hoog S."/>
            <person name="Gorbushina A."/>
            <person name="Walker B."/>
            <person name="Young S.K."/>
            <person name="Zeng Q."/>
            <person name="Gargeya S."/>
            <person name="Fitzgerald M."/>
            <person name="Haas B."/>
            <person name="Abouelleil A."/>
            <person name="Allen A.W."/>
            <person name="Alvarado L."/>
            <person name="Arachchi H.M."/>
            <person name="Berlin A.M."/>
            <person name="Chapman S.B."/>
            <person name="Gainer-Dewar J."/>
            <person name="Goldberg J."/>
            <person name="Griggs A."/>
            <person name="Gujja S."/>
            <person name="Hansen M."/>
            <person name="Howarth C."/>
            <person name="Imamovic A."/>
            <person name="Ireland A."/>
            <person name="Larimer J."/>
            <person name="McCowan C."/>
            <person name="Murphy C."/>
            <person name="Pearson M."/>
            <person name="Poon T.W."/>
            <person name="Priest M."/>
            <person name="Roberts A."/>
            <person name="Saif S."/>
            <person name="Shea T."/>
            <person name="Sisk P."/>
            <person name="Sykes S."/>
            <person name="Wortman J."/>
            <person name="Nusbaum C."/>
            <person name="Birren B."/>
        </authorList>
    </citation>
    <scope>NUCLEOTIDE SEQUENCE [LARGE SCALE GENOMIC DNA]</scope>
    <source>
        <strain evidence="2 3">CBS 119918</strain>
    </source>
</reference>
<proteinExistence type="predicted"/>
<evidence type="ECO:0000259" key="1">
    <source>
        <dbReference type="Pfam" id="PF01593"/>
    </source>
</evidence>
<dbReference type="InterPro" id="IPR036188">
    <property type="entry name" value="FAD/NAD-bd_sf"/>
</dbReference>
<sequence>METFNETGAVDYLPLLADLDDAYAQLEQNTGVILSEGLLDYTVRAGLSLAGWKPMKDPQMSVLEWFYFDWEYSYPPEVSSALFTITNYNTTFYQYSEENNFVMDSRGFNVFIRGEAAEFLNCTEEFDCSEDPRMLLNTIVTNISYFDDGVTITNEDGSCIEAEYAICTFSVGVLQHEAVTFDPPLPDWKQNSIETFQMGTYTKIFMQFPSDQVFWNTSNQFFLYADPLTRGYYPAFQSIDCEGFLPGSGILFVTVVEEESFTVEAQDEEVTKQQILEVLRNMYGTENVPMPTAFMYPRWSLEPWTFGSYSNWPIGVTLEQHQNLRANLGRLYFAGEATSAEYFGFLQGAYFEGQFVGEAVASCLNQDGNCTDYARYERLYGITQATEYNATNGWHVTSFQTYGLED</sequence>
<dbReference type="SUPFAM" id="SSF51905">
    <property type="entry name" value="FAD/NAD(P)-binding domain"/>
    <property type="match status" value="1"/>
</dbReference>
<organism evidence="2 3">
    <name type="scientific">Exophiala aquamarina CBS 119918</name>
    <dbReference type="NCBI Taxonomy" id="1182545"/>
    <lineage>
        <taxon>Eukaryota</taxon>
        <taxon>Fungi</taxon>
        <taxon>Dikarya</taxon>
        <taxon>Ascomycota</taxon>
        <taxon>Pezizomycotina</taxon>
        <taxon>Eurotiomycetes</taxon>
        <taxon>Chaetothyriomycetidae</taxon>
        <taxon>Chaetothyriales</taxon>
        <taxon>Herpotrichiellaceae</taxon>
        <taxon>Exophiala</taxon>
    </lineage>
</organism>
<dbReference type="Proteomes" id="UP000027920">
    <property type="component" value="Unassembled WGS sequence"/>
</dbReference>
<evidence type="ECO:0000313" key="2">
    <source>
        <dbReference type="EMBL" id="KEF62322.1"/>
    </source>
</evidence>
<keyword evidence="3" id="KW-1185">Reference proteome</keyword>
<dbReference type="GO" id="GO:0006598">
    <property type="term" value="P:polyamine catabolic process"/>
    <property type="evidence" value="ECO:0007669"/>
    <property type="project" value="TreeGrafter"/>
</dbReference>
<evidence type="ECO:0000313" key="3">
    <source>
        <dbReference type="Proteomes" id="UP000027920"/>
    </source>
</evidence>
<dbReference type="Pfam" id="PF01593">
    <property type="entry name" value="Amino_oxidase"/>
    <property type="match status" value="1"/>
</dbReference>
<dbReference type="STRING" id="1182545.A0A072PRG8"/>
<comment type="caution">
    <text evidence="2">The sequence shown here is derived from an EMBL/GenBank/DDBJ whole genome shotgun (WGS) entry which is preliminary data.</text>
</comment>
<dbReference type="InterPro" id="IPR050281">
    <property type="entry name" value="Flavin_monoamine_oxidase"/>
</dbReference>
<dbReference type="EMBL" id="AMGV01000001">
    <property type="protein sequence ID" value="KEF62322.1"/>
    <property type="molecule type" value="Genomic_DNA"/>
</dbReference>
<dbReference type="AlphaFoldDB" id="A0A072PRG8"/>
<dbReference type="HOGENOM" id="CLU_004498_6_0_1"/>